<reference evidence="2" key="1">
    <citation type="journal article" date="2023" name="G3 (Bethesda)">
        <title>Genome assembly and association tests identify interacting loci associated with vigor, precocity, and sex in interspecific pistachio rootstocks.</title>
        <authorList>
            <person name="Palmer W."/>
            <person name="Jacygrad E."/>
            <person name="Sagayaradj S."/>
            <person name="Cavanaugh K."/>
            <person name="Han R."/>
            <person name="Bertier L."/>
            <person name="Beede B."/>
            <person name="Kafkas S."/>
            <person name="Golino D."/>
            <person name="Preece J."/>
            <person name="Michelmore R."/>
        </authorList>
    </citation>
    <scope>NUCLEOTIDE SEQUENCE [LARGE SCALE GENOMIC DNA]</scope>
</reference>
<organism evidence="1 2">
    <name type="scientific">Pistacia atlantica</name>
    <dbReference type="NCBI Taxonomy" id="434234"/>
    <lineage>
        <taxon>Eukaryota</taxon>
        <taxon>Viridiplantae</taxon>
        <taxon>Streptophyta</taxon>
        <taxon>Embryophyta</taxon>
        <taxon>Tracheophyta</taxon>
        <taxon>Spermatophyta</taxon>
        <taxon>Magnoliopsida</taxon>
        <taxon>eudicotyledons</taxon>
        <taxon>Gunneridae</taxon>
        <taxon>Pentapetalae</taxon>
        <taxon>rosids</taxon>
        <taxon>malvids</taxon>
        <taxon>Sapindales</taxon>
        <taxon>Anacardiaceae</taxon>
        <taxon>Pistacia</taxon>
    </lineage>
</organism>
<name>A0ACC1BIP1_9ROSI</name>
<evidence type="ECO:0000313" key="1">
    <source>
        <dbReference type="EMBL" id="KAJ0098723.1"/>
    </source>
</evidence>
<comment type="caution">
    <text evidence="1">The sequence shown here is derived from an EMBL/GenBank/DDBJ whole genome shotgun (WGS) entry which is preliminary data.</text>
</comment>
<keyword evidence="2" id="KW-1185">Reference proteome</keyword>
<evidence type="ECO:0000313" key="2">
    <source>
        <dbReference type="Proteomes" id="UP001164250"/>
    </source>
</evidence>
<dbReference type="EMBL" id="CM047900">
    <property type="protein sequence ID" value="KAJ0098723.1"/>
    <property type="molecule type" value="Genomic_DNA"/>
</dbReference>
<sequence>MLLLCSCAFLLHRATSKHQCCNKFYVPLLQSPKTESGEIPSYFDGKLQLLEGSTPLKHVGNLAVSITKTEKVLCRDSFHFFLVPRNLRVKFAKYSSHIRNHEVALKIVMIKRQKSSKSYLNCKVLTNLIFFLIH</sequence>
<gene>
    <name evidence="1" type="ORF">Patl1_20441</name>
</gene>
<accession>A0ACC1BIP1</accession>
<protein>
    <submittedName>
        <fullName evidence="1">Uncharacterized protein</fullName>
    </submittedName>
</protein>
<dbReference type="Proteomes" id="UP001164250">
    <property type="component" value="Chromosome 4"/>
</dbReference>
<proteinExistence type="predicted"/>